<proteinExistence type="predicted"/>
<gene>
    <name evidence="2" type="ORF">NCTC10124_01177</name>
</gene>
<dbReference type="GO" id="GO:0004540">
    <property type="term" value="F:RNA nuclease activity"/>
    <property type="evidence" value="ECO:0007669"/>
    <property type="project" value="InterPro"/>
</dbReference>
<dbReference type="Proteomes" id="UP000259328">
    <property type="component" value="Chromosome"/>
</dbReference>
<dbReference type="EMBL" id="LS991953">
    <property type="protein sequence ID" value="SYV93437.1"/>
    <property type="molecule type" value="Genomic_DNA"/>
</dbReference>
<dbReference type="InterPro" id="IPR021139">
    <property type="entry name" value="NYN"/>
</dbReference>
<dbReference type="AlphaFoldDB" id="A0A3B0PBT4"/>
<organism evidence="2 3">
    <name type="scientific">Mycoplasmopsis synoviae</name>
    <name type="common">Mycoplasma synoviae</name>
    <dbReference type="NCBI Taxonomy" id="2109"/>
    <lineage>
        <taxon>Bacteria</taxon>
        <taxon>Bacillati</taxon>
        <taxon>Mycoplasmatota</taxon>
        <taxon>Mycoplasmoidales</taxon>
        <taxon>Metamycoplasmataceae</taxon>
        <taxon>Mycoplasmopsis</taxon>
    </lineage>
</organism>
<reference evidence="3" key="1">
    <citation type="submission" date="2018-06" db="EMBL/GenBank/DDBJ databases">
        <authorList>
            <consortium name="Pathogen Informatics"/>
        </authorList>
    </citation>
    <scope>NUCLEOTIDE SEQUENCE [LARGE SCALE GENOMIC DNA]</scope>
    <source>
        <strain evidence="3">NCTC10124</strain>
    </source>
</reference>
<protein>
    <submittedName>
        <fullName evidence="2">NYN domain</fullName>
    </submittedName>
</protein>
<dbReference type="Pfam" id="PF01936">
    <property type="entry name" value="NYN"/>
    <property type="match status" value="1"/>
</dbReference>
<feature type="non-terminal residue" evidence="2">
    <location>
        <position position="46"/>
    </location>
</feature>
<evidence type="ECO:0000313" key="2">
    <source>
        <dbReference type="EMBL" id="SYV93437.1"/>
    </source>
</evidence>
<name>A0A3B0PBT4_MYCSY</name>
<dbReference type="Gene3D" id="3.40.50.1010">
    <property type="entry name" value="5'-nuclease"/>
    <property type="match status" value="1"/>
</dbReference>
<accession>A0A3B0PBT4</accession>
<sequence length="46" mass="5331">MQILYEKDIDIFCIATSDSDFVYLLQKLKSKNKYVILACESVASPW</sequence>
<evidence type="ECO:0000259" key="1">
    <source>
        <dbReference type="Pfam" id="PF01936"/>
    </source>
</evidence>
<feature type="domain" description="NYN" evidence="1">
    <location>
        <begin position="1"/>
        <end position="38"/>
    </location>
</feature>
<evidence type="ECO:0000313" key="3">
    <source>
        <dbReference type="Proteomes" id="UP000259328"/>
    </source>
</evidence>